<dbReference type="EMBL" id="WJQU01000002">
    <property type="protein sequence ID" value="KAJ6643999.1"/>
    <property type="molecule type" value="Genomic_DNA"/>
</dbReference>
<dbReference type="Proteomes" id="UP001151699">
    <property type="component" value="Chromosome B"/>
</dbReference>
<keyword evidence="4" id="KW-1185">Reference proteome</keyword>
<dbReference type="InterPro" id="IPR006616">
    <property type="entry name" value="DM9_repeat"/>
</dbReference>
<dbReference type="Pfam" id="PF11901">
    <property type="entry name" value="DM9"/>
    <property type="match status" value="1"/>
</dbReference>
<proteinExistence type="predicted"/>
<dbReference type="Proteomes" id="UP001151699">
    <property type="component" value="Chromosome A"/>
</dbReference>
<feature type="chain" id="PRO_5040712798" evidence="1">
    <location>
        <begin position="22"/>
        <end position="179"/>
    </location>
</feature>
<evidence type="ECO:0000313" key="3">
    <source>
        <dbReference type="EMBL" id="KAJ6648069.1"/>
    </source>
</evidence>
<comment type="caution">
    <text evidence="3">The sequence shown here is derived from an EMBL/GenBank/DDBJ whole genome shotgun (WGS) entry which is preliminary data.</text>
</comment>
<evidence type="ECO:0000313" key="2">
    <source>
        <dbReference type="EMBL" id="KAJ6643999.1"/>
    </source>
</evidence>
<keyword evidence="1" id="KW-0732">Signal</keyword>
<feature type="non-terminal residue" evidence="3">
    <location>
        <position position="1"/>
    </location>
</feature>
<organism evidence="3 4">
    <name type="scientific">Pseudolycoriella hygida</name>
    <dbReference type="NCBI Taxonomy" id="35572"/>
    <lineage>
        <taxon>Eukaryota</taxon>
        <taxon>Metazoa</taxon>
        <taxon>Ecdysozoa</taxon>
        <taxon>Arthropoda</taxon>
        <taxon>Hexapoda</taxon>
        <taxon>Insecta</taxon>
        <taxon>Pterygota</taxon>
        <taxon>Neoptera</taxon>
        <taxon>Endopterygota</taxon>
        <taxon>Diptera</taxon>
        <taxon>Nematocera</taxon>
        <taxon>Sciaroidea</taxon>
        <taxon>Sciaridae</taxon>
        <taxon>Pseudolycoriella</taxon>
    </lineage>
</organism>
<protein>
    <submittedName>
        <fullName evidence="3">Uncharacterized protein</fullName>
    </submittedName>
</protein>
<gene>
    <name evidence="3" type="ORF">Bhyg_03294</name>
    <name evidence="2" type="ORF">Bhyg_08964</name>
</gene>
<accession>A0A9Q0S7E3</accession>
<dbReference type="SMART" id="SM00696">
    <property type="entry name" value="DM9"/>
    <property type="match status" value="1"/>
</dbReference>
<sequence length="179" mass="19814">FLSVMDVKCSLILIFCTLANANDVSIMPLKEEECTHTWKKYTGNTTTEFDGLEAGLFKPGIKAYVGRGIFDSQFVPGRFQIEEPTGLYHPSAWSVHRIIDSAEYLALNSSQSYEWVDSSDGHIVENAVIPGHTPGRTVHGEWLTPGGQGNAHYENGDNEEVATQNYQVLTCRLKSESGE</sequence>
<dbReference type="OrthoDB" id="7800565at2759"/>
<dbReference type="EMBL" id="WJQU01000001">
    <property type="protein sequence ID" value="KAJ6648069.1"/>
    <property type="molecule type" value="Genomic_DNA"/>
</dbReference>
<feature type="signal peptide" evidence="1">
    <location>
        <begin position="1"/>
        <end position="21"/>
    </location>
</feature>
<reference evidence="3" key="1">
    <citation type="submission" date="2022-07" db="EMBL/GenBank/DDBJ databases">
        <authorList>
            <person name="Trinca V."/>
            <person name="Uliana J.V.C."/>
            <person name="Torres T.T."/>
            <person name="Ward R.J."/>
            <person name="Monesi N."/>
        </authorList>
    </citation>
    <scope>NUCLEOTIDE SEQUENCE</scope>
    <source>
        <strain evidence="3">HSMRA1968</strain>
        <tissue evidence="3">Whole embryos</tissue>
    </source>
</reference>
<name>A0A9Q0S7E3_9DIPT</name>
<dbReference type="AlphaFoldDB" id="A0A9Q0S7E3"/>
<evidence type="ECO:0000256" key="1">
    <source>
        <dbReference type="SAM" id="SignalP"/>
    </source>
</evidence>
<evidence type="ECO:0000313" key="4">
    <source>
        <dbReference type="Proteomes" id="UP001151699"/>
    </source>
</evidence>